<reference evidence="2" key="1">
    <citation type="journal article" date="2014" name="Int. J. Syst. Evol. Microbiol.">
        <title>Complete genome sequence of Corynebacterium casei LMG S-19264T (=DSM 44701T), isolated from a smear-ripened cheese.</title>
        <authorList>
            <consortium name="US DOE Joint Genome Institute (JGI-PGF)"/>
            <person name="Walter F."/>
            <person name="Albersmeier A."/>
            <person name="Kalinowski J."/>
            <person name="Ruckert C."/>
        </authorList>
    </citation>
    <scope>NUCLEOTIDE SEQUENCE</scope>
    <source>
        <strain evidence="2">CCM 8606</strain>
    </source>
</reference>
<dbReference type="EMBL" id="BMDH01000005">
    <property type="protein sequence ID" value="GGI15207.1"/>
    <property type="molecule type" value="Genomic_DNA"/>
</dbReference>
<dbReference type="RefSeq" id="WP_188355644.1">
    <property type="nucleotide sequence ID" value="NZ_BMDH01000005.1"/>
</dbReference>
<feature type="domain" description="Antitoxin VbhA" evidence="1">
    <location>
        <begin position="14"/>
        <end position="58"/>
    </location>
</feature>
<dbReference type="InterPro" id="IPR033788">
    <property type="entry name" value="VbhA-like"/>
</dbReference>
<sequence length="66" mass="7547">MSVQQISPTEQARRARLVKEATHSIEMEGGVFTDASNMDLQQYILGNLTIEECIKRNRYRYGLNNG</sequence>
<protein>
    <recommendedName>
        <fullName evidence="1">Antitoxin VbhA domain-containing protein</fullName>
    </recommendedName>
</protein>
<dbReference type="CDD" id="cd11586">
    <property type="entry name" value="VbhA_like"/>
    <property type="match status" value="1"/>
</dbReference>
<proteinExistence type="predicted"/>
<keyword evidence="3" id="KW-1185">Reference proteome</keyword>
<dbReference type="Proteomes" id="UP000619536">
    <property type="component" value="Unassembled WGS sequence"/>
</dbReference>
<accession>A0A8J3AIN0</accession>
<dbReference type="Gene3D" id="1.10.8.1050">
    <property type="entry name" value="Antitoxin VbhA-like"/>
    <property type="match status" value="1"/>
</dbReference>
<dbReference type="AlphaFoldDB" id="A0A8J3AIN0"/>
<name>A0A8J3AIN0_9BIFI</name>
<evidence type="ECO:0000313" key="2">
    <source>
        <dbReference type="EMBL" id="GGI15207.1"/>
    </source>
</evidence>
<organism evidence="2 3">
    <name type="scientific">Galliscardovia ingluviei</name>
    <dbReference type="NCBI Taxonomy" id="1769422"/>
    <lineage>
        <taxon>Bacteria</taxon>
        <taxon>Bacillati</taxon>
        <taxon>Actinomycetota</taxon>
        <taxon>Actinomycetes</taxon>
        <taxon>Bifidobacteriales</taxon>
        <taxon>Bifidobacteriaceae</taxon>
        <taxon>Galliscardovia</taxon>
    </lineage>
</organism>
<evidence type="ECO:0000259" key="1">
    <source>
        <dbReference type="Pfam" id="PF18495"/>
    </source>
</evidence>
<evidence type="ECO:0000313" key="3">
    <source>
        <dbReference type="Proteomes" id="UP000619536"/>
    </source>
</evidence>
<gene>
    <name evidence="2" type="ORF">GCM10007377_14750</name>
</gene>
<dbReference type="InterPro" id="IPR041535">
    <property type="entry name" value="VbhA"/>
</dbReference>
<reference evidence="2" key="2">
    <citation type="submission" date="2020-09" db="EMBL/GenBank/DDBJ databases">
        <authorList>
            <person name="Sun Q."/>
            <person name="Sedlacek I."/>
        </authorList>
    </citation>
    <scope>NUCLEOTIDE SEQUENCE</scope>
    <source>
        <strain evidence="2">CCM 8606</strain>
    </source>
</reference>
<dbReference type="Pfam" id="PF18495">
    <property type="entry name" value="VbhA"/>
    <property type="match status" value="1"/>
</dbReference>
<dbReference type="InterPro" id="IPR043038">
    <property type="entry name" value="VbhA_sf"/>
</dbReference>
<comment type="caution">
    <text evidence="2">The sequence shown here is derived from an EMBL/GenBank/DDBJ whole genome shotgun (WGS) entry which is preliminary data.</text>
</comment>